<gene>
    <name evidence="1" type="ORF">ACFPFW_02860</name>
</gene>
<evidence type="ECO:0000313" key="2">
    <source>
        <dbReference type="Proteomes" id="UP001595796"/>
    </source>
</evidence>
<comment type="caution">
    <text evidence="1">The sequence shown here is derived from an EMBL/GenBank/DDBJ whole genome shotgun (WGS) entry which is preliminary data.</text>
</comment>
<organism evidence="1 2">
    <name type="scientific">Flaviflagellibacter deserti</name>
    <dbReference type="NCBI Taxonomy" id="2267266"/>
    <lineage>
        <taxon>Bacteria</taxon>
        <taxon>Pseudomonadati</taxon>
        <taxon>Pseudomonadota</taxon>
        <taxon>Alphaproteobacteria</taxon>
        <taxon>Hyphomicrobiales</taxon>
        <taxon>Flaviflagellibacter</taxon>
    </lineage>
</organism>
<protein>
    <submittedName>
        <fullName evidence="1">Uncharacterized protein</fullName>
    </submittedName>
</protein>
<dbReference type="Proteomes" id="UP001595796">
    <property type="component" value="Unassembled WGS sequence"/>
</dbReference>
<keyword evidence="2" id="KW-1185">Reference proteome</keyword>
<dbReference type="RefSeq" id="WP_114957360.1">
    <property type="nucleotide sequence ID" value="NZ_JBHSJF010000002.1"/>
</dbReference>
<reference evidence="2" key="1">
    <citation type="journal article" date="2019" name="Int. J. Syst. Evol. Microbiol.">
        <title>The Global Catalogue of Microorganisms (GCM) 10K type strain sequencing project: providing services to taxonomists for standard genome sequencing and annotation.</title>
        <authorList>
            <consortium name="The Broad Institute Genomics Platform"/>
            <consortium name="The Broad Institute Genome Sequencing Center for Infectious Disease"/>
            <person name="Wu L."/>
            <person name="Ma J."/>
        </authorList>
    </citation>
    <scope>NUCLEOTIDE SEQUENCE [LARGE SCALE GENOMIC DNA]</scope>
    <source>
        <strain evidence="2">CGMCC 1.16444</strain>
    </source>
</reference>
<evidence type="ECO:0000313" key="1">
    <source>
        <dbReference type="EMBL" id="MFC5066950.1"/>
    </source>
</evidence>
<proteinExistence type="predicted"/>
<accession>A0ABV9YVY2</accession>
<name>A0ABV9YVY2_9HYPH</name>
<sequence>MIETLSEARTAGWRITARCAAGKPERGSRRECHYSEELDLDTLIWTRGGPFPLSELPLRMVCPRCRSRKVVLIFQSTAVSKRAS</sequence>
<dbReference type="EMBL" id="JBHSJF010000002">
    <property type="protein sequence ID" value="MFC5066950.1"/>
    <property type="molecule type" value="Genomic_DNA"/>
</dbReference>